<organism evidence="2 3">
    <name type="scientific">Nocardioides humi</name>
    <dbReference type="NCBI Taxonomy" id="449461"/>
    <lineage>
        <taxon>Bacteria</taxon>
        <taxon>Bacillati</taxon>
        <taxon>Actinomycetota</taxon>
        <taxon>Actinomycetes</taxon>
        <taxon>Propionibacteriales</taxon>
        <taxon>Nocardioidaceae</taxon>
        <taxon>Nocardioides</taxon>
    </lineage>
</organism>
<dbReference type="Gene3D" id="3.90.1570.10">
    <property type="entry name" value="tt1808, chain A"/>
    <property type="match status" value="1"/>
</dbReference>
<gene>
    <name evidence="2" type="ORF">GCM10009788_48200</name>
</gene>
<accession>A0ABN2BF40</accession>
<proteinExistence type="predicted"/>
<sequence>MPKRVRVPDVMVVTERPSGKITDQVPVVVAEVLSRDTRSIDLVDKWEEYAAFGIAQYWVLDPERRTLRLLRLVDGAWEETHLLDSDNDTAVVTVGDHGSVQLDLGEILGG</sequence>
<evidence type="ECO:0000313" key="3">
    <source>
        <dbReference type="Proteomes" id="UP001500842"/>
    </source>
</evidence>
<dbReference type="Proteomes" id="UP001500842">
    <property type="component" value="Unassembled WGS sequence"/>
</dbReference>
<comment type="caution">
    <text evidence="2">The sequence shown here is derived from an EMBL/GenBank/DDBJ whole genome shotgun (WGS) entry which is preliminary data.</text>
</comment>
<evidence type="ECO:0000259" key="1">
    <source>
        <dbReference type="Pfam" id="PF05685"/>
    </source>
</evidence>
<evidence type="ECO:0000313" key="2">
    <source>
        <dbReference type="EMBL" id="GAA1539722.1"/>
    </source>
</evidence>
<dbReference type="CDD" id="cd06260">
    <property type="entry name" value="DUF820-like"/>
    <property type="match status" value="1"/>
</dbReference>
<dbReference type="Pfam" id="PF05685">
    <property type="entry name" value="Uma2"/>
    <property type="match status" value="1"/>
</dbReference>
<dbReference type="SUPFAM" id="SSF52980">
    <property type="entry name" value="Restriction endonuclease-like"/>
    <property type="match status" value="1"/>
</dbReference>
<protein>
    <recommendedName>
        <fullName evidence="1">Putative restriction endonuclease domain-containing protein</fullName>
    </recommendedName>
</protein>
<dbReference type="InterPro" id="IPR011335">
    <property type="entry name" value="Restrct_endonuc-II-like"/>
</dbReference>
<reference evidence="2 3" key="1">
    <citation type="journal article" date="2019" name="Int. J. Syst. Evol. Microbiol.">
        <title>The Global Catalogue of Microorganisms (GCM) 10K type strain sequencing project: providing services to taxonomists for standard genome sequencing and annotation.</title>
        <authorList>
            <consortium name="The Broad Institute Genomics Platform"/>
            <consortium name="The Broad Institute Genome Sequencing Center for Infectious Disease"/>
            <person name="Wu L."/>
            <person name="Ma J."/>
        </authorList>
    </citation>
    <scope>NUCLEOTIDE SEQUENCE [LARGE SCALE GENOMIC DNA]</scope>
    <source>
        <strain evidence="2 3">JCM 14942</strain>
    </source>
</reference>
<name>A0ABN2BF40_9ACTN</name>
<keyword evidence="3" id="KW-1185">Reference proteome</keyword>
<dbReference type="InterPro" id="IPR012296">
    <property type="entry name" value="Nuclease_put_TT1808"/>
</dbReference>
<dbReference type="EMBL" id="BAAAOR010000037">
    <property type="protein sequence ID" value="GAA1539722.1"/>
    <property type="molecule type" value="Genomic_DNA"/>
</dbReference>
<feature type="domain" description="Putative restriction endonuclease" evidence="1">
    <location>
        <begin position="3"/>
        <end position="87"/>
    </location>
</feature>
<dbReference type="InterPro" id="IPR008538">
    <property type="entry name" value="Uma2"/>
</dbReference>
<dbReference type="PANTHER" id="PTHR33352">
    <property type="entry name" value="SLR1095 PROTEIN"/>
    <property type="match status" value="1"/>
</dbReference>
<dbReference type="PANTHER" id="PTHR33352:SF2">
    <property type="entry name" value="SLL0995 PROTEIN"/>
    <property type="match status" value="1"/>
</dbReference>